<comment type="caution">
    <text evidence="3">The sequence shown here is derived from an EMBL/GenBank/DDBJ whole genome shotgun (WGS) entry which is preliminary data.</text>
</comment>
<dbReference type="InterPro" id="IPR042204">
    <property type="entry name" value="2Fe-2S-bd_N"/>
</dbReference>
<keyword evidence="1" id="KW-0560">Oxidoreductase</keyword>
<proteinExistence type="predicted"/>
<feature type="region of interest" description="Disordered" evidence="2">
    <location>
        <begin position="86"/>
        <end position="126"/>
    </location>
</feature>
<dbReference type="InterPro" id="IPR036010">
    <property type="entry name" value="2Fe-2S_ferredoxin-like_sf"/>
</dbReference>
<name>A0A542Y7B5_9MICO</name>
<dbReference type="Pfam" id="PF13510">
    <property type="entry name" value="Fer2_4"/>
    <property type="match status" value="1"/>
</dbReference>
<evidence type="ECO:0000313" key="3">
    <source>
        <dbReference type="EMBL" id="TQL43993.1"/>
    </source>
</evidence>
<dbReference type="GO" id="GO:0016491">
    <property type="term" value="F:oxidoreductase activity"/>
    <property type="evidence" value="ECO:0007669"/>
    <property type="project" value="UniProtKB-KW"/>
</dbReference>
<dbReference type="RefSeq" id="WP_246055842.1">
    <property type="nucleotide sequence ID" value="NZ_BAAAUY010000001.1"/>
</dbReference>
<evidence type="ECO:0000313" key="4">
    <source>
        <dbReference type="Proteomes" id="UP000319094"/>
    </source>
</evidence>
<dbReference type="SUPFAM" id="SSF54292">
    <property type="entry name" value="2Fe-2S ferredoxin-like"/>
    <property type="match status" value="1"/>
</dbReference>
<protein>
    <submittedName>
        <fullName evidence="3">2Fe-2S iron-sulfur cluster protein</fullName>
    </submittedName>
</protein>
<keyword evidence="4" id="KW-1185">Reference proteome</keyword>
<organism evidence="3 4">
    <name type="scientific">Leucobacter komagatae</name>
    <dbReference type="NCBI Taxonomy" id="55969"/>
    <lineage>
        <taxon>Bacteria</taxon>
        <taxon>Bacillati</taxon>
        <taxon>Actinomycetota</taxon>
        <taxon>Actinomycetes</taxon>
        <taxon>Micrococcales</taxon>
        <taxon>Microbacteriaceae</taxon>
        <taxon>Leucobacter</taxon>
    </lineage>
</organism>
<dbReference type="AlphaFoldDB" id="A0A542Y7B5"/>
<dbReference type="Proteomes" id="UP000319094">
    <property type="component" value="Unassembled WGS sequence"/>
</dbReference>
<accession>A0A542Y7B5</accession>
<evidence type="ECO:0000256" key="2">
    <source>
        <dbReference type="SAM" id="MobiDB-lite"/>
    </source>
</evidence>
<evidence type="ECO:0000256" key="1">
    <source>
        <dbReference type="ARBA" id="ARBA00023002"/>
    </source>
</evidence>
<gene>
    <name evidence="3" type="ORF">FB468_2031</name>
</gene>
<dbReference type="GO" id="GO:0051536">
    <property type="term" value="F:iron-sulfur cluster binding"/>
    <property type="evidence" value="ECO:0007669"/>
    <property type="project" value="InterPro"/>
</dbReference>
<sequence>MSAQPIDPAQGEVRATFEGEPISCSPGASVAAALIATGKRGWRETKSGATRGLFCGIGVCFDCLVEIDGESGQRSCMIPLREGMDVRQAKGPGGTGEEPRGDARGQELGNALGDAVSDARDEEAGE</sequence>
<dbReference type="Gene3D" id="3.10.20.440">
    <property type="entry name" value="2Fe-2S iron-sulphur cluster binding domain, sarcosine oxidase, alpha subunit, N-terminal domain"/>
    <property type="match status" value="1"/>
</dbReference>
<dbReference type="EMBL" id="VFON01000001">
    <property type="protein sequence ID" value="TQL43993.1"/>
    <property type="molecule type" value="Genomic_DNA"/>
</dbReference>
<reference evidence="3 4" key="1">
    <citation type="submission" date="2019-06" db="EMBL/GenBank/DDBJ databases">
        <title>Sequencing the genomes of 1000 actinobacteria strains.</title>
        <authorList>
            <person name="Klenk H.-P."/>
        </authorList>
    </citation>
    <scope>NUCLEOTIDE SEQUENCE [LARGE SCALE GENOMIC DNA]</scope>
    <source>
        <strain evidence="3 4">DSM 8803</strain>
    </source>
</reference>